<dbReference type="OrthoDB" id="4730647at2"/>
<dbReference type="Proteomes" id="UP000466931">
    <property type="component" value="Chromosome"/>
</dbReference>
<reference evidence="1" key="2">
    <citation type="submission" date="2020-02" db="EMBL/GenBank/DDBJ databases">
        <authorList>
            <person name="Matsumoto Y."/>
            <person name="Motooka D."/>
            <person name="Nakamura S."/>
        </authorList>
    </citation>
    <scope>NUCLEOTIDE SEQUENCE</scope>
    <source>
        <strain evidence="1">JCM 13671</strain>
    </source>
</reference>
<dbReference type="RefSeq" id="WP_085152456.1">
    <property type="nucleotide sequence ID" value="NZ_AP022612.1"/>
</dbReference>
<dbReference type="EMBL" id="AP022612">
    <property type="protein sequence ID" value="BBZ33033.1"/>
    <property type="molecule type" value="Genomic_DNA"/>
</dbReference>
<organism evidence="1 2">
    <name type="scientific">Mycolicibacterium confluentis</name>
    <dbReference type="NCBI Taxonomy" id="28047"/>
    <lineage>
        <taxon>Bacteria</taxon>
        <taxon>Bacillati</taxon>
        <taxon>Actinomycetota</taxon>
        <taxon>Actinomycetes</taxon>
        <taxon>Mycobacteriales</taxon>
        <taxon>Mycobacteriaceae</taxon>
        <taxon>Mycolicibacterium</taxon>
    </lineage>
</organism>
<protein>
    <submittedName>
        <fullName evidence="1">Uncharacterized protein</fullName>
    </submittedName>
</protein>
<keyword evidence="2" id="KW-1185">Reference proteome</keyword>
<reference evidence="1" key="1">
    <citation type="journal article" date="2019" name="Emerg. Microbes Infect.">
        <title>Comprehensive subspecies identification of 175 nontuberculous mycobacteria species based on 7547 genomic profiles.</title>
        <authorList>
            <person name="Matsumoto Y."/>
            <person name="Kinjo T."/>
            <person name="Motooka D."/>
            <person name="Nabeya D."/>
            <person name="Jung N."/>
            <person name="Uechi K."/>
            <person name="Horii T."/>
            <person name="Iida T."/>
            <person name="Fujita J."/>
            <person name="Nakamura S."/>
        </authorList>
    </citation>
    <scope>NUCLEOTIDE SEQUENCE [LARGE SCALE GENOMIC DNA]</scope>
    <source>
        <strain evidence="1">JCM 13671</strain>
    </source>
</reference>
<name>A0A7I7XVE7_9MYCO</name>
<proteinExistence type="predicted"/>
<evidence type="ECO:0000313" key="1">
    <source>
        <dbReference type="EMBL" id="BBZ33033.1"/>
    </source>
</evidence>
<accession>A0A7I7XVE7</accession>
<evidence type="ECO:0000313" key="2">
    <source>
        <dbReference type="Proteomes" id="UP000466931"/>
    </source>
</evidence>
<gene>
    <name evidence="1" type="ORF">MCNF_16380</name>
</gene>
<dbReference type="AlphaFoldDB" id="A0A7I7XVE7"/>
<sequence>MARSVLVLSVAFVAALAGLSAGTAHAGPPPPCTFTLSAPQVVPDGSGSVVTATVSPDACGPPAEPAMSVACLEAGGMTTCAPHRGPGEAHISTPYVAGSTYVATGRGCGAWIGQLVAPDCQLLGPLSLTP</sequence>